<protein>
    <submittedName>
        <fullName evidence="1">Uncharacterized protein</fullName>
    </submittedName>
</protein>
<dbReference type="STRING" id="931626.Awo_c30900"/>
<name>H6LIS9_ACEWD</name>
<evidence type="ECO:0000313" key="2">
    <source>
        <dbReference type="Proteomes" id="UP000007177"/>
    </source>
</evidence>
<sequence length="84" mass="9406">MVKEVGGSECIIPNNGSFLLHDVGVVPEYVKPGYYKYTPSDGFVKDGGYKPYIPIEKKIEIIEDSTAEYMVDLDFRLSNIELGL</sequence>
<dbReference type="KEGG" id="awo:Awo_c30900"/>
<gene>
    <name evidence="1" type="ordered locus">Awo_c30900</name>
</gene>
<dbReference type="AlphaFoldDB" id="H6LIS9"/>
<dbReference type="HOGENOM" id="CLU_173017_0_0_9"/>
<reference evidence="1 2" key="2">
    <citation type="journal article" date="2012" name="PLoS ONE">
        <title>An ancient pathway combining carbon dioxide fixation with the generation and utilization of a sodium ion gradient for ATP synthesis.</title>
        <authorList>
            <person name="Poehlein A."/>
            <person name="Schmidt S."/>
            <person name="Kaster A.K."/>
            <person name="Goenrich M."/>
            <person name="Vollmers J."/>
            <person name="Thurmer A."/>
            <person name="Bertsch J."/>
            <person name="Schuchmann K."/>
            <person name="Voigt B."/>
            <person name="Hecker M."/>
            <person name="Daniel R."/>
            <person name="Thauer R.K."/>
            <person name="Gottschalk G."/>
            <person name="Muller V."/>
        </authorList>
    </citation>
    <scope>NUCLEOTIDE SEQUENCE [LARGE SCALE GENOMIC DNA]</scope>
    <source>
        <strain evidence="2">ATCC 29683 / DSM 1030 / JCM 2381 / KCTC 1655 / WB1</strain>
    </source>
</reference>
<reference evidence="2" key="1">
    <citation type="submission" date="2011-07" db="EMBL/GenBank/DDBJ databases">
        <title>Complete genome sequence of Acetobacterium woodii.</title>
        <authorList>
            <person name="Poehlein A."/>
            <person name="Schmidt S."/>
            <person name="Kaster A.-K."/>
            <person name="Goenrich M."/>
            <person name="Vollmers J."/>
            <person name="Thuermer A."/>
            <person name="Gottschalk G."/>
            <person name="Thauer R.K."/>
            <person name="Daniel R."/>
            <person name="Mueller V."/>
        </authorList>
    </citation>
    <scope>NUCLEOTIDE SEQUENCE [LARGE SCALE GENOMIC DNA]</scope>
    <source>
        <strain evidence="2">ATCC 29683 / DSM 1030 / JCM 2381 / KCTC 1655 / WB1</strain>
    </source>
</reference>
<proteinExistence type="predicted"/>
<keyword evidence="2" id="KW-1185">Reference proteome</keyword>
<evidence type="ECO:0000313" key="1">
    <source>
        <dbReference type="EMBL" id="AFA49818.1"/>
    </source>
</evidence>
<accession>H6LIS9</accession>
<dbReference type="EMBL" id="CP002987">
    <property type="protein sequence ID" value="AFA49818.1"/>
    <property type="molecule type" value="Genomic_DNA"/>
</dbReference>
<organism evidence="1 2">
    <name type="scientific">Acetobacterium woodii (strain ATCC 29683 / DSM 1030 / JCM 2381 / KCTC 1655 / WB1)</name>
    <dbReference type="NCBI Taxonomy" id="931626"/>
    <lineage>
        <taxon>Bacteria</taxon>
        <taxon>Bacillati</taxon>
        <taxon>Bacillota</taxon>
        <taxon>Clostridia</taxon>
        <taxon>Eubacteriales</taxon>
        <taxon>Eubacteriaceae</taxon>
        <taxon>Acetobacterium</taxon>
    </lineage>
</organism>
<dbReference type="Proteomes" id="UP000007177">
    <property type="component" value="Chromosome"/>
</dbReference>